<evidence type="ECO:0000256" key="6">
    <source>
        <dbReference type="PIRSR" id="PIRSR004692-3"/>
    </source>
</evidence>
<keyword evidence="5" id="KW-0479">Metal-binding</keyword>
<reference evidence="12 13" key="1">
    <citation type="submission" date="2018-10" db="EMBL/GenBank/DDBJ databases">
        <title>Comamonadaceae CDC group NO-1 genome sequencing and assembly.</title>
        <authorList>
            <person name="Bernier A.-M."/>
            <person name="Bernard K."/>
        </authorList>
    </citation>
    <scope>NUCLEOTIDE SEQUENCE [LARGE SCALE GENOMIC DNA]</scope>
    <source>
        <strain evidence="10 12">NML161473</strain>
        <strain evidence="11 13">NML970147</strain>
    </source>
</reference>
<evidence type="ECO:0000259" key="8">
    <source>
        <dbReference type="PROSITE" id="PS51371"/>
    </source>
</evidence>
<dbReference type="Gene3D" id="3.40.50.10490">
    <property type="entry name" value="Glucose-6-phosphate isomerase like protein, domain 1"/>
    <property type="match status" value="1"/>
</dbReference>
<dbReference type="CDD" id="cd05014">
    <property type="entry name" value="SIS_Kpsf"/>
    <property type="match status" value="1"/>
</dbReference>
<keyword evidence="3 7" id="KW-0129">CBS domain</keyword>
<dbReference type="InterPro" id="IPR035474">
    <property type="entry name" value="SIS_Kpsf"/>
</dbReference>
<feature type="domain" description="CBS" evidence="8">
    <location>
        <begin position="210"/>
        <end position="268"/>
    </location>
</feature>
<gene>
    <name evidence="10" type="ORF">EBQ25_09210</name>
    <name evidence="11" type="ORF">EBQ26_05515</name>
</gene>
<dbReference type="Proteomes" id="UP000267035">
    <property type="component" value="Unassembled WGS sequence"/>
</dbReference>
<dbReference type="GO" id="GO:0046872">
    <property type="term" value="F:metal ion binding"/>
    <property type="evidence" value="ECO:0007669"/>
    <property type="project" value="UniProtKB-KW"/>
</dbReference>
<dbReference type="AlphaFoldDB" id="A0A3M6Q5J3"/>
<dbReference type="SMART" id="SM00116">
    <property type="entry name" value="CBS"/>
    <property type="match status" value="2"/>
</dbReference>
<evidence type="ECO:0000313" key="11">
    <source>
        <dbReference type="EMBL" id="RMW99232.1"/>
    </source>
</evidence>
<dbReference type="PANTHER" id="PTHR42745">
    <property type="match status" value="1"/>
</dbReference>
<dbReference type="PROSITE" id="PS51371">
    <property type="entry name" value="CBS"/>
    <property type="match status" value="2"/>
</dbReference>
<feature type="domain" description="SIS" evidence="9">
    <location>
        <begin position="41"/>
        <end position="184"/>
    </location>
</feature>
<dbReference type="FunFam" id="3.40.50.10490:FF:000011">
    <property type="entry name" value="Arabinose 5-phosphate isomerase"/>
    <property type="match status" value="1"/>
</dbReference>
<dbReference type="EMBL" id="RDQM01000005">
    <property type="protein sequence ID" value="RMW99232.1"/>
    <property type="molecule type" value="Genomic_DNA"/>
</dbReference>
<organism evidence="10 12">
    <name type="scientific">Allofranklinella schreckenbergeri</name>
    <dbReference type="NCBI Taxonomy" id="1076744"/>
    <lineage>
        <taxon>Bacteria</taxon>
        <taxon>Pseudomonadati</taxon>
        <taxon>Pseudomonadota</taxon>
        <taxon>Betaproteobacteria</taxon>
        <taxon>Burkholderiales</taxon>
        <taxon>Comamonadaceae</taxon>
        <taxon>Allofranklinella</taxon>
    </lineage>
</organism>
<dbReference type="CDD" id="cd04604">
    <property type="entry name" value="CBS_pair_SIS_assoc"/>
    <property type="match status" value="1"/>
</dbReference>
<evidence type="ECO:0000256" key="7">
    <source>
        <dbReference type="PROSITE-ProRule" id="PRU00703"/>
    </source>
</evidence>
<evidence type="ECO:0000313" key="13">
    <source>
        <dbReference type="Proteomes" id="UP000267521"/>
    </source>
</evidence>
<accession>A0A3M6Q5J3</accession>
<dbReference type="Gene3D" id="3.10.580.10">
    <property type="entry name" value="CBS-domain"/>
    <property type="match status" value="1"/>
</dbReference>
<feature type="domain" description="CBS" evidence="8">
    <location>
        <begin position="277"/>
        <end position="330"/>
    </location>
</feature>
<dbReference type="PANTHER" id="PTHR42745:SF1">
    <property type="entry name" value="ARABINOSE 5-PHOSPHATE ISOMERASE KDSD"/>
    <property type="match status" value="1"/>
</dbReference>
<evidence type="ECO:0000256" key="5">
    <source>
        <dbReference type="PIRSR" id="PIRSR004692-2"/>
    </source>
</evidence>
<dbReference type="GO" id="GO:0019146">
    <property type="term" value="F:arabinose-5-phosphate isomerase activity"/>
    <property type="evidence" value="ECO:0007669"/>
    <property type="project" value="UniProtKB-ARBA"/>
</dbReference>
<dbReference type="InterPro" id="IPR050986">
    <property type="entry name" value="GutQ/KpsF_isomerases"/>
</dbReference>
<dbReference type="Proteomes" id="UP000267521">
    <property type="component" value="Unassembled WGS sequence"/>
</dbReference>
<evidence type="ECO:0000256" key="1">
    <source>
        <dbReference type="ARBA" id="ARBA00008165"/>
    </source>
</evidence>
<dbReference type="InterPro" id="IPR046342">
    <property type="entry name" value="CBS_dom_sf"/>
</dbReference>
<name>A0A3M6Q5J3_9BURK</name>
<dbReference type="InterPro" id="IPR004800">
    <property type="entry name" value="KdsD/KpsF-type"/>
</dbReference>
<dbReference type="InterPro" id="IPR000644">
    <property type="entry name" value="CBS_dom"/>
</dbReference>
<dbReference type="GO" id="GO:0097367">
    <property type="term" value="F:carbohydrate derivative binding"/>
    <property type="evidence" value="ECO:0007669"/>
    <property type="project" value="InterPro"/>
</dbReference>
<dbReference type="GO" id="GO:0005975">
    <property type="term" value="P:carbohydrate metabolic process"/>
    <property type="evidence" value="ECO:0007669"/>
    <property type="project" value="InterPro"/>
</dbReference>
<sequence length="330" mass="34863">MTAPSTFDSQRALHMARQAIQTEVEQLQSLHTRLGQPFAQAVELLLRNRARVVVTGMGKSGHIGRKIAATLASTGTPAFFLHPAEASHGDLGMVTAEDVVLAISNSGEAEEVVAILPALRRLGATIIAMTGQPQSALARHADLVLDTHVTREADPLNLAPTASTTVQIVLGDALAVAVLDARGFRAEDFARSHPGGALGRRLLTHVRDVMRSGDAIPRVPQEAGFAALMHEISAKGIGATAIVDAQNRPIGIYTDGDLRRHIEAGLDLRGQTAAQLMHPSPRTIGADALATQAAELMERHRITSLLVTEAASGQLIGALHVGDLMRAKVI</sequence>
<protein>
    <submittedName>
        <fullName evidence="10">KpsF/GutQ family sugar-phosphate isomerase</fullName>
    </submittedName>
</protein>
<dbReference type="SUPFAM" id="SSF53697">
    <property type="entry name" value="SIS domain"/>
    <property type="match status" value="1"/>
</dbReference>
<evidence type="ECO:0000313" key="12">
    <source>
        <dbReference type="Proteomes" id="UP000267035"/>
    </source>
</evidence>
<accession>A0A3M6Q7V5</accession>
<comment type="similarity">
    <text evidence="1 4">Belongs to the SIS family. GutQ/KpsF subfamily.</text>
</comment>
<dbReference type="InterPro" id="IPR001347">
    <property type="entry name" value="SIS_dom"/>
</dbReference>
<feature type="site" description="Catalytically relevant" evidence="6">
    <location>
        <position position="193"/>
    </location>
</feature>
<evidence type="ECO:0000256" key="3">
    <source>
        <dbReference type="ARBA" id="ARBA00023122"/>
    </source>
</evidence>
<dbReference type="RefSeq" id="WP_122238006.1">
    <property type="nucleotide sequence ID" value="NZ_RDQL01000012.1"/>
</dbReference>
<dbReference type="NCBIfam" id="TIGR00393">
    <property type="entry name" value="kpsF"/>
    <property type="match status" value="1"/>
</dbReference>
<dbReference type="PIRSF" id="PIRSF004692">
    <property type="entry name" value="KdsD_KpsF"/>
    <property type="match status" value="1"/>
</dbReference>
<evidence type="ECO:0000313" key="10">
    <source>
        <dbReference type="EMBL" id="RMW98462.1"/>
    </source>
</evidence>
<dbReference type="EMBL" id="RDQL01000012">
    <property type="protein sequence ID" value="RMW98462.1"/>
    <property type="molecule type" value="Genomic_DNA"/>
</dbReference>
<keyword evidence="10" id="KW-0413">Isomerase</keyword>
<feature type="binding site" evidence="5">
    <location>
        <position position="82"/>
    </location>
    <ligand>
        <name>Zn(2+)</name>
        <dbReference type="ChEBI" id="CHEBI:29105"/>
    </ligand>
</feature>
<keyword evidence="12" id="KW-1185">Reference proteome</keyword>
<comment type="caution">
    <text evidence="10">The sequence shown here is derived from an EMBL/GenBank/DDBJ whole genome shotgun (WGS) entry which is preliminary data.</text>
</comment>
<dbReference type="GO" id="GO:1901135">
    <property type="term" value="P:carbohydrate derivative metabolic process"/>
    <property type="evidence" value="ECO:0007669"/>
    <property type="project" value="InterPro"/>
</dbReference>
<dbReference type="Pfam" id="PF00571">
    <property type="entry name" value="CBS"/>
    <property type="match status" value="2"/>
</dbReference>
<keyword evidence="2" id="KW-0677">Repeat</keyword>
<dbReference type="InterPro" id="IPR046348">
    <property type="entry name" value="SIS_dom_sf"/>
</dbReference>
<keyword evidence="5" id="KW-0862">Zinc</keyword>
<dbReference type="PROSITE" id="PS51464">
    <property type="entry name" value="SIS"/>
    <property type="match status" value="1"/>
</dbReference>
<proteinExistence type="inferred from homology"/>
<feature type="site" description="Catalytically relevant" evidence="6">
    <location>
        <position position="111"/>
    </location>
</feature>
<evidence type="ECO:0000256" key="2">
    <source>
        <dbReference type="ARBA" id="ARBA00022737"/>
    </source>
</evidence>
<feature type="site" description="Catalytically relevant" evidence="6">
    <location>
        <position position="59"/>
    </location>
</feature>
<evidence type="ECO:0000259" key="9">
    <source>
        <dbReference type="PROSITE" id="PS51464"/>
    </source>
</evidence>
<evidence type="ECO:0000256" key="4">
    <source>
        <dbReference type="PIRNR" id="PIRNR004692"/>
    </source>
</evidence>
<feature type="site" description="Catalytically relevant" evidence="6">
    <location>
        <position position="152"/>
    </location>
</feature>
<dbReference type="Pfam" id="PF01380">
    <property type="entry name" value="SIS"/>
    <property type="match status" value="1"/>
</dbReference>